<evidence type="ECO:0000256" key="7">
    <source>
        <dbReference type="RuleBase" id="RU003956"/>
    </source>
</evidence>
<dbReference type="InterPro" id="IPR036874">
    <property type="entry name" value="Carbonic_anhydrase_sf"/>
</dbReference>
<dbReference type="InterPro" id="IPR001765">
    <property type="entry name" value="Carbonic_anhydrase"/>
</dbReference>
<dbReference type="GO" id="GO:0008270">
    <property type="term" value="F:zinc ion binding"/>
    <property type="evidence" value="ECO:0007669"/>
    <property type="project" value="UniProtKB-UniRule"/>
</dbReference>
<dbReference type="AlphaFoldDB" id="A0A9D6Z4K9"/>
<feature type="binding site" evidence="6">
    <location>
        <position position="110"/>
    </location>
    <ligand>
        <name>Zn(2+)</name>
        <dbReference type="ChEBI" id="CHEBI:29105"/>
    </ligand>
</feature>
<dbReference type="EMBL" id="JACRDE010000371">
    <property type="protein sequence ID" value="MBI5250647.1"/>
    <property type="molecule type" value="Genomic_DNA"/>
</dbReference>
<proteinExistence type="inferred from homology"/>
<dbReference type="GO" id="GO:0015976">
    <property type="term" value="P:carbon utilization"/>
    <property type="evidence" value="ECO:0007669"/>
    <property type="project" value="InterPro"/>
</dbReference>
<dbReference type="PANTHER" id="PTHR11002:SF79">
    <property type="entry name" value="CARBONIC ANHYDRASE 2"/>
    <property type="match status" value="1"/>
</dbReference>
<evidence type="ECO:0000313" key="8">
    <source>
        <dbReference type="EMBL" id="MBI5250647.1"/>
    </source>
</evidence>
<gene>
    <name evidence="8" type="ORF">HY912_14245</name>
</gene>
<evidence type="ECO:0000313" key="9">
    <source>
        <dbReference type="Proteomes" id="UP000807825"/>
    </source>
</evidence>
<evidence type="ECO:0000256" key="5">
    <source>
        <dbReference type="ARBA" id="ARBA00048348"/>
    </source>
</evidence>
<feature type="binding site" evidence="6">
    <location>
        <position position="54"/>
    </location>
    <ligand>
        <name>Zn(2+)</name>
        <dbReference type="ChEBI" id="CHEBI:29105"/>
    </ligand>
</feature>
<keyword evidence="6" id="KW-0479">Metal-binding</keyword>
<dbReference type="PANTHER" id="PTHR11002">
    <property type="entry name" value="CARBONIC ANHYDRASE"/>
    <property type="match status" value="1"/>
</dbReference>
<accession>A0A9D6Z4K9</accession>
<comment type="similarity">
    <text evidence="1 7">Belongs to the beta-class carbonic anhydrase family.</text>
</comment>
<dbReference type="Proteomes" id="UP000807825">
    <property type="component" value="Unassembled WGS sequence"/>
</dbReference>
<dbReference type="Gene3D" id="3.40.1050.10">
    <property type="entry name" value="Carbonic anhydrase"/>
    <property type="match status" value="1"/>
</dbReference>
<keyword evidence="4 7" id="KW-0456">Lyase</keyword>
<dbReference type="GO" id="GO:0004089">
    <property type="term" value="F:carbonate dehydratase activity"/>
    <property type="evidence" value="ECO:0007669"/>
    <property type="project" value="UniProtKB-UniRule"/>
</dbReference>
<sequence>MTKTAMSANEALKMLRDGNVRFVEGRSESPHRDHDRRILTSTEGQSPFAAVLACSDSRVPIAAIFDRGVGDIFTIRVAGNVVGEVGTGSIEYAVQYLGIRLLVVLGHSSCGAIQAALSEGNHSPSISKLIEKIAPAVRKTVEGNAGLTGVELSDEVARNNVWHQVEGLFNNNEIVRAAVECGRLILMAAFYNLGTGQVEWMGSHPPGGALINRGLQSESMEQTTTGA</sequence>
<dbReference type="SMART" id="SM00947">
    <property type="entry name" value="Pro_CA"/>
    <property type="match status" value="1"/>
</dbReference>
<comment type="cofactor">
    <cofactor evidence="6">
        <name>Zn(2+)</name>
        <dbReference type="ChEBI" id="CHEBI:29105"/>
    </cofactor>
    <text evidence="6">Binds 1 zinc ion per subunit.</text>
</comment>
<dbReference type="SUPFAM" id="SSF53056">
    <property type="entry name" value="beta-carbonic anhydrase, cab"/>
    <property type="match status" value="1"/>
</dbReference>
<evidence type="ECO:0000256" key="6">
    <source>
        <dbReference type="PIRSR" id="PIRSR601765-1"/>
    </source>
</evidence>
<dbReference type="InterPro" id="IPR015892">
    <property type="entry name" value="Carbonic_anhydrase_CS"/>
</dbReference>
<dbReference type="PROSITE" id="PS00705">
    <property type="entry name" value="PROK_CO2_ANHYDRASE_2"/>
    <property type="match status" value="1"/>
</dbReference>
<feature type="binding site" evidence="6">
    <location>
        <position position="107"/>
    </location>
    <ligand>
        <name>Zn(2+)</name>
        <dbReference type="ChEBI" id="CHEBI:29105"/>
    </ligand>
</feature>
<dbReference type="EC" id="4.2.1.1" evidence="2 7"/>
<comment type="catalytic activity">
    <reaction evidence="5 7">
        <text>hydrogencarbonate + H(+) = CO2 + H2O</text>
        <dbReference type="Rhea" id="RHEA:10748"/>
        <dbReference type="ChEBI" id="CHEBI:15377"/>
        <dbReference type="ChEBI" id="CHEBI:15378"/>
        <dbReference type="ChEBI" id="CHEBI:16526"/>
        <dbReference type="ChEBI" id="CHEBI:17544"/>
        <dbReference type="EC" id="4.2.1.1"/>
    </reaction>
</comment>
<dbReference type="CDD" id="cd03378">
    <property type="entry name" value="beta_CA_cladeC"/>
    <property type="match status" value="1"/>
</dbReference>
<keyword evidence="3 6" id="KW-0862">Zinc</keyword>
<protein>
    <recommendedName>
        <fullName evidence="2 7">Carbonic anhydrase</fullName>
        <ecNumber evidence="2 7">4.2.1.1</ecNumber>
    </recommendedName>
    <alternativeName>
        <fullName evidence="7">Carbonate dehydratase</fullName>
    </alternativeName>
</protein>
<name>A0A9D6Z4K9_9BACT</name>
<evidence type="ECO:0000256" key="3">
    <source>
        <dbReference type="ARBA" id="ARBA00022833"/>
    </source>
</evidence>
<evidence type="ECO:0000256" key="1">
    <source>
        <dbReference type="ARBA" id="ARBA00006217"/>
    </source>
</evidence>
<feature type="binding site" evidence="6">
    <location>
        <position position="56"/>
    </location>
    <ligand>
        <name>Zn(2+)</name>
        <dbReference type="ChEBI" id="CHEBI:29105"/>
    </ligand>
</feature>
<evidence type="ECO:0000256" key="2">
    <source>
        <dbReference type="ARBA" id="ARBA00012925"/>
    </source>
</evidence>
<reference evidence="8" key="1">
    <citation type="submission" date="2020-07" db="EMBL/GenBank/DDBJ databases">
        <title>Huge and variable diversity of episymbiotic CPR bacteria and DPANN archaea in groundwater ecosystems.</title>
        <authorList>
            <person name="He C.Y."/>
            <person name="Keren R."/>
            <person name="Whittaker M."/>
            <person name="Farag I.F."/>
            <person name="Doudna J."/>
            <person name="Cate J.H.D."/>
            <person name="Banfield J.F."/>
        </authorList>
    </citation>
    <scope>NUCLEOTIDE SEQUENCE</scope>
    <source>
        <strain evidence="8">NC_groundwater_1664_Pr3_B-0.1um_52_9</strain>
    </source>
</reference>
<comment type="caution">
    <text evidence="8">The sequence shown here is derived from an EMBL/GenBank/DDBJ whole genome shotgun (WGS) entry which is preliminary data.</text>
</comment>
<comment type="function">
    <text evidence="7">Reversible hydration of carbon dioxide.</text>
</comment>
<evidence type="ECO:0000256" key="4">
    <source>
        <dbReference type="ARBA" id="ARBA00023239"/>
    </source>
</evidence>
<organism evidence="8 9">
    <name type="scientific">Desulfomonile tiedjei</name>
    <dbReference type="NCBI Taxonomy" id="2358"/>
    <lineage>
        <taxon>Bacteria</taxon>
        <taxon>Pseudomonadati</taxon>
        <taxon>Thermodesulfobacteriota</taxon>
        <taxon>Desulfomonilia</taxon>
        <taxon>Desulfomonilales</taxon>
        <taxon>Desulfomonilaceae</taxon>
        <taxon>Desulfomonile</taxon>
    </lineage>
</organism>
<dbReference type="Pfam" id="PF00484">
    <property type="entry name" value="Pro_CA"/>
    <property type="match status" value="1"/>
</dbReference>